<dbReference type="AlphaFoldDB" id="A0AAD6GJ53"/>
<dbReference type="EMBL" id="JAQIZZ010000001">
    <property type="protein sequence ID" value="KAJ5556699.1"/>
    <property type="molecule type" value="Genomic_DNA"/>
</dbReference>
<feature type="region of interest" description="Disordered" evidence="1">
    <location>
        <begin position="1"/>
        <end position="49"/>
    </location>
</feature>
<comment type="caution">
    <text evidence="2">The sequence shown here is derived from an EMBL/GenBank/DDBJ whole genome shotgun (WGS) entry which is preliminary data.</text>
</comment>
<protein>
    <recommendedName>
        <fullName evidence="4">Reverse transcriptase domain-containing protein</fullName>
    </recommendedName>
</protein>
<organism evidence="2 3">
    <name type="scientific">Penicillium frequentans</name>
    <dbReference type="NCBI Taxonomy" id="3151616"/>
    <lineage>
        <taxon>Eukaryota</taxon>
        <taxon>Fungi</taxon>
        <taxon>Dikarya</taxon>
        <taxon>Ascomycota</taxon>
        <taxon>Pezizomycotina</taxon>
        <taxon>Eurotiomycetes</taxon>
        <taxon>Eurotiomycetidae</taxon>
        <taxon>Eurotiales</taxon>
        <taxon>Aspergillaceae</taxon>
        <taxon>Penicillium</taxon>
    </lineage>
</organism>
<dbReference type="PANTHER" id="PTHR19446">
    <property type="entry name" value="REVERSE TRANSCRIPTASES"/>
    <property type="match status" value="1"/>
</dbReference>
<sequence>MAGKKKKGDSMDESWPEPPTDQNDHEPRAHAKNLLKTTKQWKKSAGEGGLPSLERFVQFLDAVSSLATRIKESDTDGTAATARQRKNHPEPSLRESAKAGPAASTTDQTDPILRAILEAFGKIETSNKYFHQKIEARHVERSSFQSQITELRNELCRRDERYQEEIKSYKVALLEMQKKMEEFKQTAMTTDRTTCACNGHYEELRAELQSLRTAVTSPSTGRSWASIVSQSSVMSPSTRTVRSSLGLPAVVLDLRSANEETKALIDDPAQLREKVRAALKEEATISRIAGRLTGRIGAAIHHLVPVARPSRYGKRWWTRELTALRDTYTWTRNQCTQARRYGSDCGALEDHALYLRRQNHRAIRDAKRLHWREFLANIDNVWKAARYLQPRDQTMGQVPTLRSGEQTVNDDQGKAHVLLETFFPPLPQIQDEPPRDRPLPDALPMEMLTEHEIEDTLRRMAPWKAPGPDGLPVVVWQQVWPTVKHWVVEIFEASLRLSYFPLAWKVAKIVVIPKGGRDPSLPKSYRPISLLATLGKVLEAVVTNCISALVGYHQLLPTNHFGARRTSLIHFTRNQRQRQLLALPLHLNRATVAPASEVKILGVILDEGSRFKSHIGKVANTGMKAVLALRRLRGLLPPVAR</sequence>
<dbReference type="Proteomes" id="UP001220324">
    <property type="component" value="Unassembled WGS sequence"/>
</dbReference>
<accession>A0AAD6GJ53</accession>
<keyword evidence="3" id="KW-1185">Reference proteome</keyword>
<evidence type="ECO:0000256" key="1">
    <source>
        <dbReference type="SAM" id="MobiDB-lite"/>
    </source>
</evidence>
<proteinExistence type="predicted"/>
<gene>
    <name evidence="2" type="ORF">N7494_000614</name>
</gene>
<reference evidence="2 3" key="1">
    <citation type="journal article" date="2023" name="IMA Fungus">
        <title>Comparative genomic study of the Penicillium genus elucidates a diverse pangenome and 15 lateral gene transfer events.</title>
        <authorList>
            <person name="Petersen C."/>
            <person name="Sorensen T."/>
            <person name="Nielsen M.R."/>
            <person name="Sondergaard T.E."/>
            <person name="Sorensen J.L."/>
            <person name="Fitzpatrick D.A."/>
            <person name="Frisvad J.C."/>
            <person name="Nielsen K.L."/>
        </authorList>
    </citation>
    <scope>NUCLEOTIDE SEQUENCE [LARGE SCALE GENOMIC DNA]</scope>
    <source>
        <strain evidence="2 3">IBT 35679</strain>
    </source>
</reference>
<evidence type="ECO:0008006" key="4">
    <source>
        <dbReference type="Google" id="ProtNLM"/>
    </source>
</evidence>
<evidence type="ECO:0000313" key="3">
    <source>
        <dbReference type="Proteomes" id="UP001220324"/>
    </source>
</evidence>
<feature type="region of interest" description="Disordered" evidence="1">
    <location>
        <begin position="69"/>
        <end position="109"/>
    </location>
</feature>
<feature type="compositionally biased region" description="Basic and acidic residues" evidence="1">
    <location>
        <begin position="87"/>
        <end position="97"/>
    </location>
</feature>
<evidence type="ECO:0000313" key="2">
    <source>
        <dbReference type="EMBL" id="KAJ5556699.1"/>
    </source>
</evidence>
<name>A0AAD6GJ53_9EURO</name>